<dbReference type="PRINTS" id="PR00727">
    <property type="entry name" value="LEADERPTASE"/>
</dbReference>
<evidence type="ECO:0000313" key="11">
    <source>
        <dbReference type="Proteomes" id="UP000237472"/>
    </source>
</evidence>
<reference evidence="10" key="1">
    <citation type="submission" date="2015-06" db="EMBL/GenBank/DDBJ databases">
        <authorList>
            <person name="Hoefler B.C."/>
            <person name="Straight P.D."/>
        </authorList>
    </citation>
    <scope>NUCLEOTIDE SEQUENCE [LARGE SCALE GENOMIC DNA]</scope>
    <source>
        <strain evidence="10">73/13</strain>
    </source>
</reference>
<dbReference type="SUPFAM" id="SSF51306">
    <property type="entry name" value="LexA/Signal peptidase"/>
    <property type="match status" value="1"/>
</dbReference>
<dbReference type="InterPro" id="IPR019758">
    <property type="entry name" value="Pept_S26A_signal_pept_1_CS"/>
</dbReference>
<feature type="active site" evidence="6">
    <location>
        <position position="106"/>
    </location>
</feature>
<dbReference type="Pfam" id="PF10502">
    <property type="entry name" value="Peptidase_S26"/>
    <property type="match status" value="1"/>
</dbReference>
<dbReference type="Proteomes" id="UP000811399">
    <property type="component" value="Unassembled WGS sequence"/>
</dbReference>
<feature type="active site" evidence="6">
    <location>
        <position position="38"/>
    </location>
</feature>
<evidence type="ECO:0000256" key="1">
    <source>
        <dbReference type="ARBA" id="ARBA00000677"/>
    </source>
</evidence>
<dbReference type="EMBL" id="LDWY01000048">
    <property type="protein sequence ID" value="PHY90863.1"/>
    <property type="molecule type" value="Genomic_DNA"/>
</dbReference>
<dbReference type="PANTHER" id="PTHR43390">
    <property type="entry name" value="SIGNAL PEPTIDASE I"/>
    <property type="match status" value="1"/>
</dbReference>
<dbReference type="NCBIfam" id="TIGR02227">
    <property type="entry name" value="sigpep_I_bact"/>
    <property type="match status" value="1"/>
</dbReference>
<dbReference type="GO" id="GO:0004252">
    <property type="term" value="F:serine-type endopeptidase activity"/>
    <property type="evidence" value="ECO:0007669"/>
    <property type="project" value="InterPro"/>
</dbReference>
<reference evidence="9 12" key="4">
    <citation type="journal article" date="2021" name="Syst. Appl. Microbiol.">
        <title>nCampylobacter vulpis sp. nov. isolated from wild red foxes.</title>
        <authorList>
            <person name="Parisi A."/>
            <person name="Chiara M."/>
            <person name="Caffara M."/>
            <person name="Mion D."/>
            <person name="Miller W.G."/>
            <person name="Caruso M."/>
            <person name="Manzari C."/>
            <person name="Florio D."/>
            <person name="Capozzi L."/>
            <person name="D'Erchia A.M."/>
            <person name="Manzulli V."/>
            <person name="Zanoni R.G."/>
        </authorList>
    </citation>
    <scope>NUCLEOTIDE SEQUENCE [LARGE SCALE GENOMIC DNA]</scope>
    <source>
        <strain evidence="9 12">52/13</strain>
    </source>
</reference>
<evidence type="ECO:0000313" key="9">
    <source>
        <dbReference type="EMBL" id="MBS4240378.1"/>
    </source>
</evidence>
<keyword evidence="12" id="KW-1185">Reference proteome</keyword>
<evidence type="ECO:0000313" key="10">
    <source>
        <dbReference type="EMBL" id="PHY90863.1"/>
    </source>
</evidence>
<dbReference type="Proteomes" id="UP000237472">
    <property type="component" value="Unassembled WGS sequence"/>
</dbReference>
<evidence type="ECO:0000256" key="2">
    <source>
        <dbReference type="ARBA" id="ARBA00009370"/>
    </source>
</evidence>
<dbReference type="GO" id="GO:0016020">
    <property type="term" value="C:membrane"/>
    <property type="evidence" value="ECO:0007669"/>
    <property type="project" value="UniProtKB-SubCell"/>
</dbReference>
<feature type="domain" description="Peptidase S26" evidence="8">
    <location>
        <begin position="14"/>
        <end position="237"/>
    </location>
</feature>
<dbReference type="GO" id="GO:0006465">
    <property type="term" value="P:signal peptide processing"/>
    <property type="evidence" value="ECO:0007669"/>
    <property type="project" value="InterPro"/>
</dbReference>
<comment type="catalytic activity">
    <reaction evidence="1 7">
        <text>Cleavage of hydrophobic, N-terminal signal or leader sequences from secreted and periplasmic proteins.</text>
        <dbReference type="EC" id="3.4.21.89"/>
    </reaction>
</comment>
<dbReference type="PANTHER" id="PTHR43390:SF1">
    <property type="entry name" value="CHLOROPLAST PROCESSING PEPTIDASE"/>
    <property type="match status" value="1"/>
</dbReference>
<organism evidence="10 11">
    <name type="scientific">Campylobacter vulpis</name>
    <dbReference type="NCBI Taxonomy" id="1655500"/>
    <lineage>
        <taxon>Bacteria</taxon>
        <taxon>Pseudomonadati</taxon>
        <taxon>Campylobacterota</taxon>
        <taxon>Epsilonproteobacteria</taxon>
        <taxon>Campylobacterales</taxon>
        <taxon>Campylobacteraceae</taxon>
        <taxon>Campylobacter</taxon>
    </lineage>
</organism>
<dbReference type="GO" id="GO:0009003">
    <property type="term" value="F:signal peptidase activity"/>
    <property type="evidence" value="ECO:0007669"/>
    <property type="project" value="UniProtKB-EC"/>
</dbReference>
<evidence type="ECO:0000256" key="7">
    <source>
        <dbReference type="RuleBase" id="RU362042"/>
    </source>
</evidence>
<accession>A0A2G4R2S3</accession>
<evidence type="ECO:0000256" key="6">
    <source>
        <dbReference type="PIRSR" id="PIRSR600223-1"/>
    </source>
</evidence>
<dbReference type="EC" id="3.4.21.89" evidence="3 7"/>
<comment type="caution">
    <text evidence="10">The sequence shown here is derived from an EMBL/GenBank/DDBJ whole genome shotgun (WGS) entry which is preliminary data.</text>
</comment>
<dbReference type="PROSITE" id="PS00761">
    <property type="entry name" value="SPASE_I_3"/>
    <property type="match status" value="1"/>
</dbReference>
<evidence type="ECO:0000256" key="3">
    <source>
        <dbReference type="ARBA" id="ARBA00013208"/>
    </source>
</evidence>
<dbReference type="InterPro" id="IPR036286">
    <property type="entry name" value="LexA/Signal_pep-like_sf"/>
</dbReference>
<dbReference type="OrthoDB" id="9815782at2"/>
<dbReference type="Gene3D" id="2.10.109.10">
    <property type="entry name" value="Umud Fragment, subunit A"/>
    <property type="match status" value="1"/>
</dbReference>
<dbReference type="CDD" id="cd06530">
    <property type="entry name" value="S26_SPase_I"/>
    <property type="match status" value="1"/>
</dbReference>
<keyword evidence="5 7" id="KW-0378">Hydrolase</keyword>
<reference evidence="9" key="3">
    <citation type="submission" date="2019-07" db="EMBL/GenBank/DDBJ databases">
        <authorList>
            <person name="Miller W.G."/>
        </authorList>
    </citation>
    <scope>NUCLEOTIDE SEQUENCE</scope>
    <source>
        <strain evidence="9">52/13</strain>
    </source>
</reference>
<sequence>MNFLKKFYTFFNSWTGTIIFVLLVIFFFVQAFIIPSGSMKNSLLVGEMLFVKKFSYGIPTPHIPWLEIPILPDFDDDGHLISAEGPKRGDIVVFRYPHDEKIHFVKRCVAKGNDRVIYANKTLYVSMSEGEDFMRKNYSKDDLIKLGERLFVKEPYKQKGIHYEERVDMDKLIEKYALLGQFAMTKINLKELGNAYVFDVPENEYFMMGDNRDFSSDSRFWGSVPYRLIVGQPWFVYMSFDKDYNIRWERIGRFVDSLENEEKFIKDDDSEDNLS</sequence>
<comment type="subcellular location">
    <subcellularLocation>
        <location evidence="7">Membrane</location>
        <topology evidence="7">Single-pass type II membrane protein</topology>
    </subcellularLocation>
</comment>
<name>A0A2G4R2S3_9BACT</name>
<dbReference type="AlphaFoldDB" id="A0A2G4R2S3"/>
<evidence type="ECO:0000313" key="12">
    <source>
        <dbReference type="Proteomes" id="UP000811399"/>
    </source>
</evidence>
<dbReference type="RefSeq" id="WP_099461463.1">
    <property type="nucleotide sequence ID" value="NZ_CP041617.1"/>
</dbReference>
<proteinExistence type="inferred from homology"/>
<comment type="similarity">
    <text evidence="2 7">Belongs to the peptidase S26 family.</text>
</comment>
<reference evidence="11" key="2">
    <citation type="submission" date="2015-06" db="EMBL/GenBank/DDBJ databases">
        <authorList>
            <person name="Parisi A."/>
            <person name="Chiara M."/>
            <person name="Florio D."/>
            <person name="Miccolupo A."/>
            <person name="Manzari C."/>
            <person name="Mion D."/>
            <person name="Caruso M."/>
            <person name="D'erchia A.M."/>
            <person name="Zanoni R."/>
        </authorList>
    </citation>
    <scope>NUCLEOTIDE SEQUENCE [LARGE SCALE GENOMIC DNA]</scope>
    <source>
        <strain evidence="11">73/13</strain>
    </source>
</reference>
<dbReference type="InterPro" id="IPR019533">
    <property type="entry name" value="Peptidase_S26"/>
</dbReference>
<keyword evidence="7" id="KW-0812">Transmembrane</keyword>
<dbReference type="EMBL" id="VJYU01000003">
    <property type="protein sequence ID" value="MBS4240378.1"/>
    <property type="molecule type" value="Genomic_DNA"/>
</dbReference>
<keyword evidence="7" id="KW-0645">Protease</keyword>
<dbReference type="InterPro" id="IPR000223">
    <property type="entry name" value="Pept_S26A_signal_pept_1"/>
</dbReference>
<keyword evidence="7" id="KW-1133">Transmembrane helix</keyword>
<gene>
    <name evidence="9" type="primary">lepB</name>
    <name evidence="10" type="ORF">AA994_04060</name>
    <name evidence="9" type="ORF">CVU5213_01295</name>
</gene>
<dbReference type="GeneID" id="77266041"/>
<feature type="transmembrane region" description="Helical" evidence="7">
    <location>
        <begin position="12"/>
        <end position="34"/>
    </location>
</feature>
<evidence type="ECO:0000256" key="5">
    <source>
        <dbReference type="ARBA" id="ARBA00022801"/>
    </source>
</evidence>
<evidence type="ECO:0000259" key="8">
    <source>
        <dbReference type="Pfam" id="PF10502"/>
    </source>
</evidence>
<protein>
    <recommendedName>
        <fullName evidence="4 7">Signal peptidase I</fullName>
        <ecNumber evidence="3 7">3.4.21.89</ecNumber>
    </recommendedName>
</protein>
<evidence type="ECO:0000256" key="4">
    <source>
        <dbReference type="ARBA" id="ARBA00019232"/>
    </source>
</evidence>
<keyword evidence="7" id="KW-0472">Membrane</keyword>